<dbReference type="VEuPathDB" id="FungiDB:RhiirFUN_022276"/>
<accession>A0A916E9Q8</accession>
<reference evidence="2" key="1">
    <citation type="submission" date="2020-05" db="EMBL/GenBank/DDBJ databases">
        <authorList>
            <person name="Rincon C."/>
            <person name="Sanders R I."/>
            <person name="Robbins C."/>
            <person name="Chaturvedi A."/>
        </authorList>
    </citation>
    <scope>NUCLEOTIDE SEQUENCE</scope>
    <source>
        <strain evidence="2">CHB12</strain>
    </source>
</reference>
<dbReference type="OrthoDB" id="10552716at2759"/>
<name>A0A916E9Q8_9GLOM</name>
<feature type="region of interest" description="Disordered" evidence="1">
    <location>
        <begin position="229"/>
        <end position="248"/>
    </location>
</feature>
<feature type="region of interest" description="Disordered" evidence="1">
    <location>
        <begin position="19"/>
        <end position="49"/>
    </location>
</feature>
<evidence type="ECO:0000313" key="3">
    <source>
        <dbReference type="Proteomes" id="UP000684084"/>
    </source>
</evidence>
<dbReference type="Proteomes" id="UP000684084">
    <property type="component" value="Unassembled WGS sequence"/>
</dbReference>
<evidence type="ECO:0000256" key="1">
    <source>
        <dbReference type="SAM" id="MobiDB-lite"/>
    </source>
</evidence>
<protein>
    <submittedName>
        <fullName evidence="2">Uncharacterized protein</fullName>
    </submittedName>
</protein>
<evidence type="ECO:0000313" key="2">
    <source>
        <dbReference type="EMBL" id="CAB5371512.1"/>
    </source>
</evidence>
<organism evidence="2 3">
    <name type="scientific">Rhizophagus irregularis</name>
    <dbReference type="NCBI Taxonomy" id="588596"/>
    <lineage>
        <taxon>Eukaryota</taxon>
        <taxon>Fungi</taxon>
        <taxon>Fungi incertae sedis</taxon>
        <taxon>Mucoromycota</taxon>
        <taxon>Glomeromycotina</taxon>
        <taxon>Glomeromycetes</taxon>
        <taxon>Glomerales</taxon>
        <taxon>Glomeraceae</taxon>
        <taxon>Rhizophagus</taxon>
    </lineage>
</organism>
<sequence length="260" mass="30223">MYINRVTVFRERNNVTIKGNKNSKKKNHESRGSRACTSTRKEKERDGDQKKYPILQGYSRRIIKEHCLLKQVKKCQKLKLINTPSLVLKTSGDDDVPRATAGTRVITVIKVKDKNDPYLYTKLQVTEIGSCFVVTVKGNKNSKKRIMKAEDREFARQRAKKRCFRLSFKVYKVEIKGSLCSRAMPKQADYQTIFKAHKRTVFLNKQVKKCQKLKIDQYALVLKPSMFQEHRRDTSSPSLRVKDKNGHVKKPNVKEFAKTL</sequence>
<dbReference type="AlphaFoldDB" id="A0A916E9Q8"/>
<gene>
    <name evidence="2" type="ORF">CHRIB12_LOCUS13109</name>
</gene>
<proteinExistence type="predicted"/>
<comment type="caution">
    <text evidence="2">The sequence shown here is derived from an EMBL/GenBank/DDBJ whole genome shotgun (WGS) entry which is preliminary data.</text>
</comment>
<feature type="compositionally biased region" description="Basic and acidic residues" evidence="1">
    <location>
        <begin position="39"/>
        <end position="49"/>
    </location>
</feature>
<dbReference type="EMBL" id="CAGKOT010000029">
    <property type="protein sequence ID" value="CAB5371512.1"/>
    <property type="molecule type" value="Genomic_DNA"/>
</dbReference>